<evidence type="ECO:0000256" key="1">
    <source>
        <dbReference type="SAM" id="SignalP"/>
    </source>
</evidence>
<dbReference type="PROSITE" id="PS51257">
    <property type="entry name" value="PROKAR_LIPOPROTEIN"/>
    <property type="match status" value="1"/>
</dbReference>
<dbReference type="AlphaFoldDB" id="A0A0A7FXQ5"/>
<dbReference type="HOGENOM" id="CLU_1472773_0_0_9"/>
<dbReference type="KEGG" id="cbv:U729_2730"/>
<dbReference type="RefSeq" id="WP_039315946.1">
    <property type="nucleotide sequence ID" value="NZ_CP006905.1"/>
</dbReference>
<protein>
    <submittedName>
        <fullName evidence="2">Putative lipoprotein</fullName>
    </submittedName>
</protein>
<dbReference type="STRING" id="1561.NPD11_298"/>
<gene>
    <name evidence="2" type="ORF">U729_2730</name>
</gene>
<dbReference type="OrthoDB" id="2066498at2"/>
<feature type="chain" id="PRO_5038806394" evidence="1">
    <location>
        <begin position="24"/>
        <end position="186"/>
    </location>
</feature>
<feature type="signal peptide" evidence="1">
    <location>
        <begin position="1"/>
        <end position="23"/>
    </location>
</feature>
<reference evidence="2 3" key="1">
    <citation type="journal article" date="2015" name="Infect. Genet. Evol.">
        <title>Genomic sequences of six botulinum neurotoxin-producing strains representing three clostridial species illustrate the mobility and diversity of botulinum neurotoxin genes.</title>
        <authorList>
            <person name="Smith T.J."/>
            <person name="Hill K.K."/>
            <person name="Xie G."/>
            <person name="Foley B.T."/>
            <person name="Williamson C.H."/>
            <person name="Foster J.T."/>
            <person name="Johnson S.L."/>
            <person name="Chertkov O."/>
            <person name="Teshima H."/>
            <person name="Gibbons H.S."/>
            <person name="Johnsky L.A."/>
            <person name="Karavis M.A."/>
            <person name="Smith L.A."/>
        </authorList>
    </citation>
    <scope>NUCLEOTIDE SEQUENCE [LARGE SCALE GENOMIC DNA]</scope>
    <source>
        <strain evidence="2">Sullivan</strain>
    </source>
</reference>
<dbReference type="EMBL" id="CP006905">
    <property type="protein sequence ID" value="AIY83626.1"/>
    <property type="molecule type" value="Genomic_DNA"/>
</dbReference>
<name>A0A0A7FXQ5_9CLOT</name>
<organism evidence="2 3">
    <name type="scientific">Clostridium baratii str. Sullivan</name>
    <dbReference type="NCBI Taxonomy" id="1415775"/>
    <lineage>
        <taxon>Bacteria</taxon>
        <taxon>Bacillati</taxon>
        <taxon>Bacillota</taxon>
        <taxon>Clostridia</taxon>
        <taxon>Eubacteriales</taxon>
        <taxon>Clostridiaceae</taxon>
        <taxon>Clostridium</taxon>
    </lineage>
</organism>
<evidence type="ECO:0000313" key="2">
    <source>
        <dbReference type="EMBL" id="AIY83626.1"/>
    </source>
</evidence>
<keyword evidence="1" id="KW-0732">Signal</keyword>
<sequence length="186" mass="20594">MKKNKLNKLILFATVIMSAASFVGCNTAKEAADKTKAGMNEAKNSVENTTENVKDKTENAIKDFTEEESNFDKKALIKDLEAKGFDPKGAGTLKKDSEKVASVDGELIKIKGGEIRVYEYNKDQKSLFDSDVNMIQENGYKINGNKIDWKNAPHFYRKGRVAVVYDGNSQEIVKSLSEILGSPFIG</sequence>
<accession>A0A0A7FXQ5</accession>
<dbReference type="Proteomes" id="UP000030635">
    <property type="component" value="Chromosome"/>
</dbReference>
<dbReference type="eggNOG" id="ENOG5030GFG">
    <property type="taxonomic scope" value="Bacteria"/>
</dbReference>
<keyword evidence="2" id="KW-0449">Lipoprotein</keyword>
<keyword evidence="3" id="KW-1185">Reference proteome</keyword>
<proteinExistence type="predicted"/>
<evidence type="ECO:0000313" key="3">
    <source>
        <dbReference type="Proteomes" id="UP000030635"/>
    </source>
</evidence>